<dbReference type="RefSeq" id="WP_416205590.1">
    <property type="nucleotide sequence ID" value="NZ_JBBKTX010000007.1"/>
</dbReference>
<evidence type="ECO:0000256" key="2">
    <source>
        <dbReference type="ARBA" id="ARBA00023125"/>
    </source>
</evidence>
<proteinExistence type="predicted"/>
<accession>A0ABW8NH56</accession>
<evidence type="ECO:0000313" key="6">
    <source>
        <dbReference type="EMBL" id="MFK4752294.1"/>
    </source>
</evidence>
<comment type="caution">
    <text evidence="6">The sequence shown here is derived from an EMBL/GenBank/DDBJ whole genome shotgun (WGS) entry which is preliminary data.</text>
</comment>
<dbReference type="EMBL" id="JBBKTX010000007">
    <property type="protein sequence ID" value="MFK4752294.1"/>
    <property type="molecule type" value="Genomic_DNA"/>
</dbReference>
<dbReference type="PANTHER" id="PTHR47506:SF6">
    <property type="entry name" value="HTH-TYPE TRANSCRIPTIONAL REPRESSOR NEMR"/>
    <property type="match status" value="1"/>
</dbReference>
<organism evidence="6 7">
    <name type="scientific">Oceanobacter antarcticus</name>
    <dbReference type="NCBI Taxonomy" id="3133425"/>
    <lineage>
        <taxon>Bacteria</taxon>
        <taxon>Pseudomonadati</taxon>
        <taxon>Pseudomonadota</taxon>
        <taxon>Gammaproteobacteria</taxon>
        <taxon>Oceanospirillales</taxon>
        <taxon>Oceanospirillaceae</taxon>
        <taxon>Oceanobacter</taxon>
    </lineage>
</organism>
<dbReference type="InterPro" id="IPR009057">
    <property type="entry name" value="Homeodomain-like_sf"/>
</dbReference>
<dbReference type="PROSITE" id="PS50977">
    <property type="entry name" value="HTH_TETR_2"/>
    <property type="match status" value="1"/>
</dbReference>
<dbReference type="PANTHER" id="PTHR47506">
    <property type="entry name" value="TRANSCRIPTIONAL REGULATORY PROTEIN"/>
    <property type="match status" value="1"/>
</dbReference>
<keyword evidence="7" id="KW-1185">Reference proteome</keyword>
<dbReference type="PRINTS" id="PR00455">
    <property type="entry name" value="HTHTETR"/>
</dbReference>
<keyword evidence="1" id="KW-0805">Transcription regulation</keyword>
<evidence type="ECO:0000259" key="5">
    <source>
        <dbReference type="PROSITE" id="PS50977"/>
    </source>
</evidence>
<dbReference type="InterPro" id="IPR001647">
    <property type="entry name" value="HTH_TetR"/>
</dbReference>
<dbReference type="Proteomes" id="UP001620597">
    <property type="component" value="Unassembled WGS sequence"/>
</dbReference>
<feature type="domain" description="HTH tetR-type" evidence="5">
    <location>
        <begin position="5"/>
        <end position="65"/>
    </location>
</feature>
<keyword evidence="2 4" id="KW-0238">DNA-binding</keyword>
<gene>
    <name evidence="6" type="ORF">WG929_07720</name>
</gene>
<feature type="DNA-binding region" description="H-T-H motif" evidence="4">
    <location>
        <begin position="28"/>
        <end position="47"/>
    </location>
</feature>
<evidence type="ECO:0000256" key="3">
    <source>
        <dbReference type="ARBA" id="ARBA00023163"/>
    </source>
</evidence>
<protein>
    <submittedName>
        <fullName evidence="6">TetR/AcrR family transcriptional regulator</fullName>
    </submittedName>
</protein>
<sequence length="203" mass="23303">MSSPKLTRNDWINSAMNVLATGGIDLVRVDNLAKEMKITRGSFYYHFENRQELLQAILERWRIKATEAVIESLKKRSLNTREQLIELITLPYKGERSFEAASIEISLRAWARRDPMAKAAVEEVDSYRISYIEKLFMEMKHPQEQASDLAYLIYSYMVANSLMGDKDDPQSKADRARRLALFLSDNCPLTNCQHRLQGHASGG</sequence>
<evidence type="ECO:0000256" key="4">
    <source>
        <dbReference type="PROSITE-ProRule" id="PRU00335"/>
    </source>
</evidence>
<reference evidence="6 7" key="1">
    <citation type="submission" date="2024-03" db="EMBL/GenBank/DDBJ databases">
        <title>High-quality draft genome sequence of Oceanobacter sp. wDCs-4.</title>
        <authorList>
            <person name="Dong C."/>
        </authorList>
    </citation>
    <scope>NUCLEOTIDE SEQUENCE [LARGE SCALE GENOMIC DNA]</scope>
    <source>
        <strain evidence="7">wDCs-4</strain>
    </source>
</reference>
<keyword evidence="3" id="KW-0804">Transcription</keyword>
<dbReference type="SUPFAM" id="SSF46689">
    <property type="entry name" value="Homeodomain-like"/>
    <property type="match status" value="1"/>
</dbReference>
<dbReference type="Gene3D" id="1.10.357.10">
    <property type="entry name" value="Tetracycline Repressor, domain 2"/>
    <property type="match status" value="1"/>
</dbReference>
<evidence type="ECO:0000256" key="1">
    <source>
        <dbReference type="ARBA" id="ARBA00023015"/>
    </source>
</evidence>
<name>A0ABW8NH56_9GAMM</name>
<dbReference type="Pfam" id="PF00440">
    <property type="entry name" value="TetR_N"/>
    <property type="match status" value="1"/>
</dbReference>
<evidence type="ECO:0000313" key="7">
    <source>
        <dbReference type="Proteomes" id="UP001620597"/>
    </source>
</evidence>